<evidence type="ECO:0000256" key="2">
    <source>
        <dbReference type="ARBA" id="ARBA00008823"/>
    </source>
</evidence>
<evidence type="ECO:0000256" key="5">
    <source>
        <dbReference type="ARBA" id="ARBA00022519"/>
    </source>
</evidence>
<keyword evidence="3 14" id="KW-0813">Transport</keyword>
<dbReference type="PANTHER" id="PTHR36570:SF3">
    <property type="entry name" value="DISULFIDE BOND FORMATION PROTEIN B"/>
    <property type="match status" value="1"/>
</dbReference>
<feature type="topological domain" description="Cytoplasmic" evidence="14">
    <location>
        <begin position="160"/>
        <end position="168"/>
    </location>
</feature>
<feature type="disulfide bond" description="Redox-active" evidence="14">
    <location>
        <begin position="36"/>
        <end position="39"/>
    </location>
</feature>
<dbReference type="GO" id="GO:0006457">
    <property type="term" value="P:protein folding"/>
    <property type="evidence" value="ECO:0007669"/>
    <property type="project" value="InterPro"/>
</dbReference>
<feature type="transmembrane region" description="Helical" evidence="15">
    <location>
        <begin position="141"/>
        <end position="160"/>
    </location>
</feature>
<evidence type="ECO:0000256" key="13">
    <source>
        <dbReference type="ARBA" id="ARBA00023284"/>
    </source>
</evidence>
<keyword evidence="5" id="KW-0997">Cell inner membrane</keyword>
<comment type="function">
    <text evidence="14">Required for disulfide bond formation in some periplasmic proteins. Acts by oxidizing the DsbA protein.</text>
</comment>
<keyword evidence="4 14" id="KW-1003">Cell membrane</keyword>
<keyword evidence="10 14" id="KW-0472">Membrane</keyword>
<dbReference type="GO" id="GO:0005886">
    <property type="term" value="C:plasma membrane"/>
    <property type="evidence" value="ECO:0007669"/>
    <property type="project" value="UniProtKB-SubCell"/>
</dbReference>
<dbReference type="Gene3D" id="1.20.1550.10">
    <property type="entry name" value="DsbB-like"/>
    <property type="match status" value="1"/>
</dbReference>
<keyword evidence="11 14" id="KW-1015">Disulfide bond</keyword>
<dbReference type="InterPro" id="IPR023380">
    <property type="entry name" value="DsbB-like_sf"/>
</dbReference>
<keyword evidence="13 14" id="KW-0676">Redox-active center</keyword>
<evidence type="ECO:0000256" key="11">
    <source>
        <dbReference type="ARBA" id="ARBA00023157"/>
    </source>
</evidence>
<feature type="topological domain" description="Periplasmic" evidence="14">
    <location>
        <begin position="86"/>
        <end position="140"/>
    </location>
</feature>
<sequence>MSLACLRSLFLPAFLASFAVLVASFRLESVVGLVPCALCFSQRLMLGLYALISLVAVIHLPGVRGLRGYAWLTLLCALGGALLAGRQVWLQGEPLPVVDCQLPITHLMQRPIGEIARLLLLGSPDCVSISWSFLDLTLPEWSLLAFLLLAALPLSWLLAFRLRQGAAG</sequence>
<dbReference type="EMBL" id="CP034338">
    <property type="protein sequence ID" value="AZL66355.1"/>
    <property type="molecule type" value="Genomic_DNA"/>
</dbReference>
<evidence type="ECO:0000256" key="10">
    <source>
        <dbReference type="ARBA" id="ARBA00023136"/>
    </source>
</evidence>
<dbReference type="HAMAP" id="MF_00286">
    <property type="entry name" value="DsbB"/>
    <property type="match status" value="1"/>
</dbReference>
<evidence type="ECO:0000256" key="14">
    <source>
        <dbReference type="HAMAP-Rule" id="MF_00286"/>
    </source>
</evidence>
<evidence type="ECO:0000256" key="9">
    <source>
        <dbReference type="ARBA" id="ARBA00023002"/>
    </source>
</evidence>
<dbReference type="InterPro" id="IPR003752">
    <property type="entry name" value="DiS_bond_form_DsbB/BdbC"/>
</dbReference>
<dbReference type="Proteomes" id="UP000268230">
    <property type="component" value="Chromosome"/>
</dbReference>
<comment type="similarity">
    <text evidence="2 14">Belongs to the DsbB family.</text>
</comment>
<feature type="topological domain" description="Cytoplasmic" evidence="14">
    <location>
        <begin position="1"/>
        <end position="9"/>
    </location>
</feature>
<organism evidence="16 17">
    <name type="scientific">Pseudomonas entomophila</name>
    <dbReference type="NCBI Taxonomy" id="312306"/>
    <lineage>
        <taxon>Bacteria</taxon>
        <taxon>Pseudomonadati</taxon>
        <taxon>Pseudomonadota</taxon>
        <taxon>Gammaproteobacteria</taxon>
        <taxon>Pseudomonadales</taxon>
        <taxon>Pseudomonadaceae</taxon>
        <taxon>Pseudomonas</taxon>
    </lineage>
</organism>
<dbReference type="SUPFAM" id="SSF158442">
    <property type="entry name" value="DsbB-like"/>
    <property type="match status" value="1"/>
</dbReference>
<feature type="topological domain" description="Periplasmic" evidence="14">
    <location>
        <begin position="27"/>
        <end position="44"/>
    </location>
</feature>
<evidence type="ECO:0000256" key="8">
    <source>
        <dbReference type="ARBA" id="ARBA00022989"/>
    </source>
</evidence>
<keyword evidence="8 14" id="KW-1133">Transmembrane helix</keyword>
<evidence type="ECO:0000313" key="17">
    <source>
        <dbReference type="Proteomes" id="UP000268230"/>
    </source>
</evidence>
<evidence type="ECO:0000256" key="7">
    <source>
        <dbReference type="ARBA" id="ARBA00022982"/>
    </source>
</evidence>
<evidence type="ECO:0000256" key="3">
    <source>
        <dbReference type="ARBA" id="ARBA00022448"/>
    </source>
</evidence>
<evidence type="ECO:0000313" key="16">
    <source>
        <dbReference type="EMBL" id="AZL66355.1"/>
    </source>
</evidence>
<feature type="disulfide bond" description="Redox-active" evidence="14">
    <location>
        <begin position="100"/>
        <end position="126"/>
    </location>
</feature>
<evidence type="ECO:0000256" key="4">
    <source>
        <dbReference type="ARBA" id="ARBA00022475"/>
    </source>
</evidence>
<dbReference type="Pfam" id="PF02600">
    <property type="entry name" value="DsbB"/>
    <property type="match status" value="1"/>
</dbReference>
<protein>
    <recommendedName>
        <fullName evidence="14">Disulfide bond formation protein B</fullName>
    </recommendedName>
    <alternativeName>
        <fullName evidence="14">Disulfide oxidoreductase</fullName>
    </alternativeName>
</protein>
<name>A0A3Q8TY42_9PSED</name>
<dbReference type="AlphaFoldDB" id="A0A3Q8TY42"/>
<comment type="subcellular location">
    <subcellularLocation>
        <location evidence="1">Cell inner membrane</location>
        <topology evidence="1">Multi-pass membrane protein</topology>
    </subcellularLocation>
    <subcellularLocation>
        <location evidence="14">Cell membrane</location>
        <topology evidence="14">Multi-pass membrane protein</topology>
    </subcellularLocation>
</comment>
<keyword evidence="9 14" id="KW-0560">Oxidoreductase</keyword>
<accession>A0A3Q8TY42</accession>
<dbReference type="GO" id="GO:0009055">
    <property type="term" value="F:electron transfer activity"/>
    <property type="evidence" value="ECO:0007669"/>
    <property type="project" value="UniProtKB-UniRule"/>
</dbReference>
<gene>
    <name evidence="14" type="primary">dsbB</name>
    <name evidence="16" type="ORF">EJA05_00790</name>
</gene>
<evidence type="ECO:0000256" key="15">
    <source>
        <dbReference type="SAM" id="Phobius"/>
    </source>
</evidence>
<keyword evidence="12 14" id="KW-0143">Chaperone</keyword>
<keyword evidence="7 14" id="KW-0249">Electron transport</keyword>
<dbReference type="InterPro" id="IPR022920">
    <property type="entry name" value="Disulphide_bond_form_DsbB"/>
</dbReference>
<evidence type="ECO:0000256" key="6">
    <source>
        <dbReference type="ARBA" id="ARBA00022692"/>
    </source>
</evidence>
<dbReference type="InterPro" id="IPR050183">
    <property type="entry name" value="DsbB"/>
</dbReference>
<keyword evidence="6 14" id="KW-0812">Transmembrane</keyword>
<proteinExistence type="inferred from homology"/>
<feature type="transmembrane region" description="Helical" evidence="15">
    <location>
        <begin position="69"/>
        <end position="89"/>
    </location>
</feature>
<dbReference type="GO" id="GO:0015035">
    <property type="term" value="F:protein-disulfide reductase activity"/>
    <property type="evidence" value="ECO:0007669"/>
    <property type="project" value="UniProtKB-UniRule"/>
</dbReference>
<dbReference type="KEGG" id="pory:EJA05_00790"/>
<feature type="topological domain" description="Cytoplasmic" evidence="14">
    <location>
        <begin position="62"/>
        <end position="67"/>
    </location>
</feature>
<dbReference type="PANTHER" id="PTHR36570">
    <property type="entry name" value="DISULFIDE BOND FORMATION PROTEIN B"/>
    <property type="match status" value="1"/>
</dbReference>
<dbReference type="OrthoDB" id="3711263at2"/>
<evidence type="ECO:0000256" key="12">
    <source>
        <dbReference type="ARBA" id="ARBA00023186"/>
    </source>
</evidence>
<evidence type="ECO:0000256" key="1">
    <source>
        <dbReference type="ARBA" id="ARBA00004429"/>
    </source>
</evidence>
<feature type="transmembrane region" description="Helical" evidence="15">
    <location>
        <begin position="43"/>
        <end position="62"/>
    </location>
</feature>
<reference evidence="16 17" key="1">
    <citation type="submission" date="2018-12" db="EMBL/GenBank/DDBJ databases">
        <authorList>
            <person name="Li S."/>
            <person name="Yang R."/>
            <person name="Chen G."/>
            <person name="Zou L."/>
            <person name="Zhang C."/>
            <person name="Chen Y."/>
            <person name="Liu Z."/>
            <person name="Li Y."/>
            <person name="Yan Y."/>
            <person name="Huang M."/>
            <person name="Chen T."/>
        </authorList>
    </citation>
    <scope>NUCLEOTIDE SEQUENCE [LARGE SCALE GENOMIC DNA]</scope>
    <source>
        <strain evidence="16 17">1257</strain>
    </source>
</reference>